<dbReference type="EMBL" id="JAINVB010000001">
    <property type="protein sequence ID" value="MCK0086337.1"/>
    <property type="molecule type" value="Genomic_DNA"/>
</dbReference>
<dbReference type="Proteomes" id="UP001203136">
    <property type="component" value="Unassembled WGS sequence"/>
</dbReference>
<proteinExistence type="predicted"/>
<dbReference type="Proteomes" id="UP001300871">
    <property type="component" value="Unassembled WGS sequence"/>
</dbReference>
<feature type="transmembrane region" description="Helical" evidence="1">
    <location>
        <begin position="38"/>
        <end position="58"/>
    </location>
</feature>
<organism evidence="3 4">
    <name type="scientific">Clostridium symbiosum</name>
    <name type="common">Bacteroides symbiosus</name>
    <dbReference type="NCBI Taxonomy" id="1512"/>
    <lineage>
        <taxon>Bacteria</taxon>
        <taxon>Bacillati</taxon>
        <taxon>Bacillota</taxon>
        <taxon>Clostridia</taxon>
        <taxon>Lachnospirales</taxon>
        <taxon>Lachnospiraceae</taxon>
        <taxon>Otoolea</taxon>
    </lineage>
</organism>
<name>A0AAW6AXW1_CLOSY</name>
<keyword evidence="1" id="KW-0472">Membrane</keyword>
<comment type="caution">
    <text evidence="3">The sequence shown here is derived from an EMBL/GenBank/DDBJ whole genome shotgun (WGS) entry which is preliminary data.</text>
</comment>
<feature type="transmembrane region" description="Helical" evidence="1">
    <location>
        <begin position="12"/>
        <end position="32"/>
    </location>
</feature>
<protein>
    <submittedName>
        <fullName evidence="3">CvpA family protein</fullName>
    </submittedName>
</protein>
<gene>
    <name evidence="2" type="ORF">K5I21_10750</name>
    <name evidence="3" type="ORF">PM006_19495</name>
</gene>
<feature type="transmembrane region" description="Helical" evidence="1">
    <location>
        <begin position="103"/>
        <end position="123"/>
    </location>
</feature>
<evidence type="ECO:0000313" key="4">
    <source>
        <dbReference type="Proteomes" id="UP001300871"/>
    </source>
</evidence>
<dbReference type="RefSeq" id="WP_003507753.1">
    <property type="nucleotide sequence ID" value="NZ_BAABZD010000009.1"/>
</dbReference>
<dbReference type="GeneID" id="57970489"/>
<accession>A0AAW6AXW1</accession>
<reference evidence="2" key="1">
    <citation type="journal article" date="2022" name="Cell Host Microbe">
        <title>Colonization of the live biotherapeutic product VE303 and modulation of the microbiota and metabolites in healthy volunteers.</title>
        <authorList>
            <person name="Dsouza M."/>
            <person name="Menon R."/>
            <person name="Crossette E."/>
            <person name="Bhattarai S.K."/>
            <person name="Schneider J."/>
            <person name="Kim Y.G."/>
            <person name="Reddy S."/>
            <person name="Caballero S."/>
            <person name="Felix C."/>
            <person name="Cornacchione L."/>
            <person name="Hendrickson J."/>
            <person name="Watson A.R."/>
            <person name="Minot S.S."/>
            <person name="Greenfield N."/>
            <person name="Schopf L."/>
            <person name="Szabady R."/>
            <person name="Patarroyo J."/>
            <person name="Smith W."/>
            <person name="Harrison P."/>
            <person name="Kuijper E.J."/>
            <person name="Kelly C.P."/>
            <person name="Olle B."/>
            <person name="Bobilev D."/>
            <person name="Silber J.L."/>
            <person name="Bucci V."/>
            <person name="Roberts B."/>
            <person name="Faith J."/>
            <person name="Norman J.M."/>
        </authorList>
    </citation>
    <scope>NUCLEOTIDE SEQUENCE</scope>
    <source>
        <strain evidence="2">VE303-04</strain>
    </source>
</reference>
<keyword evidence="1" id="KW-0812">Transmembrane</keyword>
<dbReference type="AlphaFoldDB" id="A0AAW6AXW1"/>
<reference evidence="3" key="2">
    <citation type="submission" date="2023-01" db="EMBL/GenBank/DDBJ databases">
        <title>Human gut microbiome strain richness.</title>
        <authorList>
            <person name="Chen-Liaw A."/>
        </authorList>
    </citation>
    <scope>NUCLEOTIDE SEQUENCE</scope>
    <source>
        <strain evidence="3">B1_m1001713B170214d0_201011</strain>
    </source>
</reference>
<sequence>MKLKKASSILTRIIISAVLMFLLFYSMLPAINLRDRNFIIYLISCIVIFLVVNFLTYVKDFIQNLSSGRGMELTRDPVTGQVVFRKVQSEEKNKINMGKPLKFGFIAIAVLVAFMILASALGLKVFNAARYRDLITITDGNFTTDVSELNMSQIPVVDKDTASRLGSKKLGEMTELVSQFEILNNYTQINYKGIPYRVTPLSYADPVKWLYNMRTGLPAYIAVDMVNQDTNLVWLDSGMKYSTTEYFFRNIYRYIRFKYPTKMFETVSFEIDDEGTPYWVAPTIAYRIGWWNGKDIDGAVLVNAVTGESAYYDKADVPQWIDQLYDSNLIIEQLDDNGRFQNGYINSIFGQRNVRRTTYGYNYLAIDDDVYLYTGMSSVTSDESNIGFVLVNLRTKDTKFYAVPGATELSAMESAQGQVQHLNYKATFPLLLNISDRPTYFISLKDAAGLVKMYAFVDVEQYQIVGTGQTIDEAKRNYRTALNLEDVAIPEIREGTEISGTVDAIESAVVGGNTCYYFTLKGSRQVYTAEISVSELLPFLKADEKVKFTYTDDGNVRDVIEFLD</sequence>
<keyword evidence="1" id="KW-1133">Transmembrane helix</keyword>
<dbReference type="EMBL" id="JAQLGM010000070">
    <property type="protein sequence ID" value="MDB2002387.1"/>
    <property type="molecule type" value="Genomic_DNA"/>
</dbReference>
<evidence type="ECO:0000256" key="1">
    <source>
        <dbReference type="SAM" id="Phobius"/>
    </source>
</evidence>
<evidence type="ECO:0000313" key="2">
    <source>
        <dbReference type="EMBL" id="MCK0086337.1"/>
    </source>
</evidence>
<evidence type="ECO:0000313" key="3">
    <source>
        <dbReference type="EMBL" id="MDB2002387.1"/>
    </source>
</evidence>